<dbReference type="SUPFAM" id="SSF56112">
    <property type="entry name" value="Protein kinase-like (PK-like)"/>
    <property type="match status" value="1"/>
</dbReference>
<dbReference type="Proteomes" id="UP001237642">
    <property type="component" value="Unassembled WGS sequence"/>
</dbReference>
<sequence length="183" mass="20587">MFLGNYPFLGDTLQDTYDKIVNDELDLPSNMDPLLKNLIEGLLCKAIRVSAIAVKYKVDNRLFHDSTLQKRGKKKWSAGISLGRDKLHGLKLVCNANPASFGQGFQQTLPNSYTKLQNQLRLEAGEQDYIRLEHQPLSLINNMFNARTSSTIKNRQTTSNASQNGHKAYINLELQLSIKPPSP</sequence>
<proteinExistence type="predicted"/>
<reference evidence="1" key="1">
    <citation type="submission" date="2023-02" db="EMBL/GenBank/DDBJ databases">
        <title>Genome of toxic invasive species Heracleum sosnowskyi carries increased number of genes despite the absence of recent whole-genome duplications.</title>
        <authorList>
            <person name="Schelkunov M."/>
            <person name="Shtratnikova V."/>
            <person name="Makarenko M."/>
            <person name="Klepikova A."/>
            <person name="Omelchenko D."/>
            <person name="Novikova G."/>
            <person name="Obukhova E."/>
            <person name="Bogdanov V."/>
            <person name="Penin A."/>
            <person name="Logacheva M."/>
        </authorList>
    </citation>
    <scope>NUCLEOTIDE SEQUENCE</scope>
    <source>
        <strain evidence="1">Hsosn_3</strain>
        <tissue evidence="1">Leaf</tissue>
    </source>
</reference>
<comment type="caution">
    <text evidence="1">The sequence shown here is derived from an EMBL/GenBank/DDBJ whole genome shotgun (WGS) entry which is preliminary data.</text>
</comment>
<reference evidence="1" key="2">
    <citation type="submission" date="2023-05" db="EMBL/GenBank/DDBJ databases">
        <authorList>
            <person name="Schelkunov M.I."/>
        </authorList>
    </citation>
    <scope>NUCLEOTIDE SEQUENCE</scope>
    <source>
        <strain evidence="1">Hsosn_3</strain>
        <tissue evidence="1">Leaf</tissue>
    </source>
</reference>
<gene>
    <name evidence="1" type="ORF">POM88_006559</name>
</gene>
<protein>
    <submittedName>
        <fullName evidence="1">Uncharacterized protein</fullName>
    </submittedName>
</protein>
<dbReference type="AlphaFoldDB" id="A0AAD8J3Q4"/>
<dbReference type="Gene3D" id="1.10.510.10">
    <property type="entry name" value="Transferase(Phosphotransferase) domain 1"/>
    <property type="match status" value="1"/>
</dbReference>
<dbReference type="EMBL" id="JAUIZM010000002">
    <property type="protein sequence ID" value="KAK1396696.1"/>
    <property type="molecule type" value="Genomic_DNA"/>
</dbReference>
<evidence type="ECO:0000313" key="1">
    <source>
        <dbReference type="EMBL" id="KAK1396696.1"/>
    </source>
</evidence>
<organism evidence="1 2">
    <name type="scientific">Heracleum sosnowskyi</name>
    <dbReference type="NCBI Taxonomy" id="360622"/>
    <lineage>
        <taxon>Eukaryota</taxon>
        <taxon>Viridiplantae</taxon>
        <taxon>Streptophyta</taxon>
        <taxon>Embryophyta</taxon>
        <taxon>Tracheophyta</taxon>
        <taxon>Spermatophyta</taxon>
        <taxon>Magnoliopsida</taxon>
        <taxon>eudicotyledons</taxon>
        <taxon>Gunneridae</taxon>
        <taxon>Pentapetalae</taxon>
        <taxon>asterids</taxon>
        <taxon>campanulids</taxon>
        <taxon>Apiales</taxon>
        <taxon>Apiaceae</taxon>
        <taxon>Apioideae</taxon>
        <taxon>apioid superclade</taxon>
        <taxon>Tordylieae</taxon>
        <taxon>Tordyliinae</taxon>
        <taxon>Heracleum</taxon>
    </lineage>
</organism>
<accession>A0AAD8J3Q4</accession>
<evidence type="ECO:0000313" key="2">
    <source>
        <dbReference type="Proteomes" id="UP001237642"/>
    </source>
</evidence>
<name>A0AAD8J3Q4_9APIA</name>
<dbReference type="InterPro" id="IPR011009">
    <property type="entry name" value="Kinase-like_dom_sf"/>
</dbReference>
<keyword evidence="2" id="KW-1185">Reference proteome</keyword>